<evidence type="ECO:0000256" key="5">
    <source>
        <dbReference type="ARBA" id="ARBA00013198"/>
    </source>
</evidence>
<dbReference type="CDD" id="cd01400">
    <property type="entry name" value="6PGL"/>
    <property type="match status" value="1"/>
</dbReference>
<dbReference type="InterPro" id="IPR039104">
    <property type="entry name" value="6PGL"/>
</dbReference>
<dbReference type="Pfam" id="PF01182">
    <property type="entry name" value="Glucosamine_iso"/>
    <property type="match status" value="1"/>
</dbReference>
<dbReference type="InterPro" id="IPR006148">
    <property type="entry name" value="Glc/Gal-6P_isomerase"/>
</dbReference>
<dbReference type="InterPro" id="IPR037171">
    <property type="entry name" value="NagB/RpiA_transferase-like"/>
</dbReference>
<keyword evidence="10" id="KW-1185">Reference proteome</keyword>
<evidence type="ECO:0000256" key="6">
    <source>
        <dbReference type="ARBA" id="ARBA00020337"/>
    </source>
</evidence>
<evidence type="ECO:0000256" key="1">
    <source>
        <dbReference type="ARBA" id="ARBA00000832"/>
    </source>
</evidence>
<comment type="function">
    <text evidence="2 7">Hydrolysis of 6-phosphogluconolactone to 6-phosphogluconate.</text>
</comment>
<dbReference type="Gene3D" id="3.40.50.1360">
    <property type="match status" value="1"/>
</dbReference>
<dbReference type="SUPFAM" id="SSF100950">
    <property type="entry name" value="NagB/RpiA/CoA transferase-like"/>
    <property type="match status" value="1"/>
</dbReference>
<sequence>MKPEICIVESPQALARAAAHEFANRAATAVQQKGVFSVALAGGHTPKALYSLLADDAELQQKIPWRDSHFFWGDERSVPPDHPDSNFCMAQTALLSRVPVPAANLHRIKGELAPQQAATAYEQNLAEFFHLQPDALPRFDLVLLGLGADGHTASLFPGTRALHEQKRMAVANWVDKLGTGRITLTAPVFNNAVCVIFLVSGSDKARARKAVLEGRYDPERLPAQLIRPRAGELKWILDAAAAR</sequence>
<dbReference type="GO" id="GO:0017057">
    <property type="term" value="F:6-phosphogluconolactonase activity"/>
    <property type="evidence" value="ECO:0007669"/>
    <property type="project" value="UniProtKB-UniRule"/>
</dbReference>
<dbReference type="GO" id="GO:0005975">
    <property type="term" value="P:carbohydrate metabolic process"/>
    <property type="evidence" value="ECO:0007669"/>
    <property type="project" value="UniProtKB-UniRule"/>
</dbReference>
<dbReference type="EC" id="3.1.1.31" evidence="5 7"/>
<gene>
    <name evidence="7" type="primary">pgl</name>
    <name evidence="9" type="ORF">NB231_12536</name>
</gene>
<dbReference type="Proteomes" id="UP000003374">
    <property type="component" value="Unassembled WGS sequence"/>
</dbReference>
<dbReference type="GO" id="GO:0006098">
    <property type="term" value="P:pentose-phosphate shunt"/>
    <property type="evidence" value="ECO:0007669"/>
    <property type="project" value="UniProtKB-UniPathway"/>
</dbReference>
<dbReference type="AlphaFoldDB" id="A4BU42"/>
<organism evidence="9 10">
    <name type="scientific">Nitrococcus mobilis Nb-231</name>
    <dbReference type="NCBI Taxonomy" id="314278"/>
    <lineage>
        <taxon>Bacteria</taxon>
        <taxon>Pseudomonadati</taxon>
        <taxon>Pseudomonadota</taxon>
        <taxon>Gammaproteobacteria</taxon>
        <taxon>Chromatiales</taxon>
        <taxon>Ectothiorhodospiraceae</taxon>
        <taxon>Nitrococcus</taxon>
    </lineage>
</organism>
<evidence type="ECO:0000313" key="10">
    <source>
        <dbReference type="Proteomes" id="UP000003374"/>
    </source>
</evidence>
<evidence type="ECO:0000256" key="3">
    <source>
        <dbReference type="ARBA" id="ARBA00004961"/>
    </source>
</evidence>
<dbReference type="STRING" id="314278.NB231_12536"/>
<evidence type="ECO:0000313" key="9">
    <source>
        <dbReference type="EMBL" id="EAR20716.1"/>
    </source>
</evidence>
<reference evidence="9 10" key="1">
    <citation type="submission" date="2006-02" db="EMBL/GenBank/DDBJ databases">
        <authorList>
            <person name="Waterbury J."/>
            <person name="Ferriera S."/>
            <person name="Johnson J."/>
            <person name="Kravitz S."/>
            <person name="Halpern A."/>
            <person name="Remington K."/>
            <person name="Beeson K."/>
            <person name="Tran B."/>
            <person name="Rogers Y.-H."/>
            <person name="Friedman R."/>
            <person name="Venter J.C."/>
        </authorList>
    </citation>
    <scope>NUCLEOTIDE SEQUENCE [LARGE SCALE GENOMIC DNA]</scope>
    <source>
        <strain evidence="9 10">Nb-231</strain>
    </source>
</reference>
<feature type="domain" description="Glucosamine/galactosamine-6-phosphate isomerase" evidence="8">
    <location>
        <begin position="10"/>
        <end position="235"/>
    </location>
</feature>
<proteinExistence type="inferred from homology"/>
<comment type="pathway">
    <text evidence="3 7">Carbohydrate degradation; pentose phosphate pathway; D-ribulose 5-phosphate from D-glucose 6-phosphate (oxidative stage): step 2/3.</text>
</comment>
<dbReference type="UniPathway" id="UPA00115">
    <property type="reaction ID" value="UER00409"/>
</dbReference>
<protein>
    <recommendedName>
        <fullName evidence="6 7">6-phosphogluconolactonase</fullName>
        <shortName evidence="7">6PGL</shortName>
        <ecNumber evidence="5 7">3.1.1.31</ecNumber>
    </recommendedName>
</protein>
<dbReference type="PANTHER" id="PTHR11054:SF0">
    <property type="entry name" value="6-PHOSPHOGLUCONOLACTONASE"/>
    <property type="match status" value="1"/>
</dbReference>
<dbReference type="HOGENOM" id="CLU_053947_2_0_6"/>
<dbReference type="eggNOG" id="COG0363">
    <property type="taxonomic scope" value="Bacteria"/>
</dbReference>
<evidence type="ECO:0000259" key="8">
    <source>
        <dbReference type="Pfam" id="PF01182"/>
    </source>
</evidence>
<comment type="catalytic activity">
    <reaction evidence="1 7">
        <text>6-phospho-D-glucono-1,5-lactone + H2O = 6-phospho-D-gluconate + H(+)</text>
        <dbReference type="Rhea" id="RHEA:12556"/>
        <dbReference type="ChEBI" id="CHEBI:15377"/>
        <dbReference type="ChEBI" id="CHEBI:15378"/>
        <dbReference type="ChEBI" id="CHEBI:57955"/>
        <dbReference type="ChEBI" id="CHEBI:58759"/>
        <dbReference type="EC" id="3.1.1.31"/>
    </reaction>
</comment>
<evidence type="ECO:0000256" key="4">
    <source>
        <dbReference type="ARBA" id="ARBA00010662"/>
    </source>
</evidence>
<dbReference type="PANTHER" id="PTHR11054">
    <property type="entry name" value="6-PHOSPHOGLUCONOLACTONASE"/>
    <property type="match status" value="1"/>
</dbReference>
<accession>A4BU42</accession>
<dbReference type="InterPro" id="IPR005900">
    <property type="entry name" value="6-phosphogluconolactonase_DevB"/>
</dbReference>
<evidence type="ECO:0000256" key="2">
    <source>
        <dbReference type="ARBA" id="ARBA00002681"/>
    </source>
</evidence>
<dbReference type="NCBIfam" id="TIGR01198">
    <property type="entry name" value="pgl"/>
    <property type="match status" value="1"/>
</dbReference>
<comment type="similarity">
    <text evidence="4 7">Belongs to the glucosamine/galactosamine-6-phosphate isomerase family. 6-phosphogluconolactonase subfamily.</text>
</comment>
<dbReference type="OrthoDB" id="9810967at2"/>
<keyword evidence="7" id="KW-0378">Hydrolase</keyword>
<name>A4BU42_9GAMM</name>
<evidence type="ECO:0000256" key="7">
    <source>
        <dbReference type="RuleBase" id="RU365095"/>
    </source>
</evidence>
<dbReference type="RefSeq" id="WP_005003103.1">
    <property type="nucleotide sequence ID" value="NZ_CH672427.1"/>
</dbReference>
<dbReference type="EMBL" id="AAOF01000017">
    <property type="protein sequence ID" value="EAR20716.1"/>
    <property type="molecule type" value="Genomic_DNA"/>
</dbReference>
<comment type="caution">
    <text evidence="9">The sequence shown here is derived from an EMBL/GenBank/DDBJ whole genome shotgun (WGS) entry which is preliminary data.</text>
</comment>